<keyword evidence="9" id="KW-0328">Glycosyltransferase</keyword>
<dbReference type="GO" id="GO:0003844">
    <property type="term" value="F:1,4-alpha-glucan branching enzyme activity"/>
    <property type="evidence" value="ECO:0007669"/>
    <property type="project" value="UniProtKB-EC"/>
</dbReference>
<dbReference type="CDD" id="cd11325">
    <property type="entry name" value="AmyAc_GTHase"/>
    <property type="match status" value="1"/>
</dbReference>
<dbReference type="Proteomes" id="UP000019423">
    <property type="component" value="Chromosome"/>
</dbReference>
<evidence type="ECO:0000256" key="2">
    <source>
        <dbReference type="ARBA" id="ARBA00002953"/>
    </source>
</evidence>
<feature type="active site" description="Proton donor" evidence="7">
    <location>
        <position position="333"/>
    </location>
</feature>
<evidence type="ECO:0000313" key="10">
    <source>
        <dbReference type="Proteomes" id="UP000019423"/>
    </source>
</evidence>
<dbReference type="PATRIC" id="fig|1227739.3.peg.3154"/>
<name>W8EZP0_9BACT</name>
<protein>
    <recommendedName>
        <fullName evidence="4">1,4-alpha-glucan branching enzyme</fullName>
        <ecNumber evidence="4">2.4.1.18</ecNumber>
    </recommendedName>
</protein>
<dbReference type="InterPro" id="IPR037439">
    <property type="entry name" value="Branching_enzy"/>
</dbReference>
<dbReference type="Pfam" id="PF02806">
    <property type="entry name" value="Alpha-amylase_C"/>
    <property type="match status" value="1"/>
</dbReference>
<dbReference type="Pfam" id="PF02922">
    <property type="entry name" value="CBM_48"/>
    <property type="match status" value="1"/>
</dbReference>
<evidence type="ECO:0000256" key="6">
    <source>
        <dbReference type="ARBA" id="ARBA00023277"/>
    </source>
</evidence>
<proteinExistence type="inferred from homology"/>
<dbReference type="InterPro" id="IPR017853">
    <property type="entry name" value="GH"/>
</dbReference>
<dbReference type="SUPFAM" id="SSF51445">
    <property type="entry name" value="(Trans)glycosidases"/>
    <property type="match status" value="1"/>
</dbReference>
<evidence type="ECO:0000256" key="4">
    <source>
        <dbReference type="ARBA" id="ARBA00012541"/>
    </source>
</evidence>
<keyword evidence="5 9" id="KW-0808">Transferase</keyword>
<comment type="catalytic activity">
    <reaction evidence="1">
        <text>Transfers a segment of a (1-&gt;4)-alpha-D-glucan chain to a primary hydroxy group in a similar glucan chain.</text>
        <dbReference type="EC" id="2.4.1.18"/>
    </reaction>
</comment>
<sequence>MPYLDTPHSASVLQSGMGAIPHEQGTTFRVWAPAATAVALVGPFNEWNTITHPLTHEADGYWAADFADLGPGTEYKFHLTTPTGELRKNDPYAREVTHSAGNSVVHDPNFEWGDDAFQMPAWNELVIYELHVGTFHAPDPERPGNFYDAIEKLDHLVELGINAVEIMPATEFPGSLSWGYNPAHPFAIEIDYGGPTAFKEFIKQAHRRGIAVILDVVYNHFGPGDLDLWQFDGWQENDGGGIYFYNDWRAETPWGHNRPDFGREAVRRYIRDNALMWLEDFRLDGLRCDAIAHIRNVDGTNDPSRDLPDGWSLMKWINEEIRERMPWKITIAEDLMGNDYITRAPEEDGQGFSSQWDSRFVYPIRDALVTPNDDDRNMHAVAEAVEARYNGDAFQRVVYTESHDEVANGKARVAEEIMPGNAASWFPKKRSTLGAALVFTVPGIPMIFQGQTMLADGSFSDDQPLDWARADEHAGLGRLYQDLIRLRRNLDGHTRGLLGQSVDVHHLNNEDKILAFIRRDKGGPGDTTIVLCNFADRSHPEYTIGLPRSGRWRVRFNSDWEGYDQEFGNFESVDTHAEEGVYDDQPYHGTIGLAPYSVLILSQDPQ</sequence>
<dbReference type="Pfam" id="PF00128">
    <property type="entry name" value="Alpha-amylase"/>
    <property type="match status" value="2"/>
</dbReference>
<dbReference type="InterPro" id="IPR014756">
    <property type="entry name" value="Ig_E-set"/>
</dbReference>
<comment type="function">
    <text evidence="2">Catalyzes the formation of the alpha-1,6-glucosidic linkages in glycogen by scission of a 1,4-alpha-linked oligosaccharide from growing alpha-1,4-glucan chains and the subsequent attachment of the oligosaccharide to the alpha-1,6 position.</text>
</comment>
<dbReference type="InterPro" id="IPR013780">
    <property type="entry name" value="Glyco_hydro_b"/>
</dbReference>
<dbReference type="InterPro" id="IPR013783">
    <property type="entry name" value="Ig-like_fold"/>
</dbReference>
<comment type="similarity">
    <text evidence="3">Belongs to the glycosyl hydrolase 13 family. GlgB subfamily.</text>
</comment>
<evidence type="ECO:0000256" key="7">
    <source>
        <dbReference type="PIRSR" id="PIRSR000463-1"/>
    </source>
</evidence>
<keyword evidence="9" id="KW-0378">Hydrolase</keyword>
<dbReference type="EMBL" id="CP007145">
    <property type="protein sequence ID" value="AHJ98569.1"/>
    <property type="molecule type" value="Genomic_DNA"/>
</dbReference>
<dbReference type="Gene3D" id="2.60.40.1180">
    <property type="entry name" value="Golgi alpha-mannosidase II"/>
    <property type="match status" value="1"/>
</dbReference>
<dbReference type="KEGG" id="hsw:Hsw_2974"/>
<evidence type="ECO:0000256" key="5">
    <source>
        <dbReference type="ARBA" id="ARBA00022679"/>
    </source>
</evidence>
<dbReference type="EC" id="2.4.1.18" evidence="4"/>
<dbReference type="HOGENOM" id="CLU_004245_5_1_10"/>
<evidence type="ECO:0000313" key="9">
    <source>
        <dbReference type="EMBL" id="AHJ98569.1"/>
    </source>
</evidence>
<dbReference type="STRING" id="1227739.Hsw_2974"/>
<dbReference type="PANTHER" id="PTHR43651:SF11">
    <property type="entry name" value="MALTO-OLIGOSYLTREHALOSE TREHALOHYDROLASE"/>
    <property type="match status" value="1"/>
</dbReference>
<dbReference type="RefSeq" id="WP_044002694.1">
    <property type="nucleotide sequence ID" value="NZ_CP007145.1"/>
</dbReference>
<dbReference type="SUPFAM" id="SSF51011">
    <property type="entry name" value="Glycosyl hydrolase domain"/>
    <property type="match status" value="1"/>
</dbReference>
<accession>W8EZP0</accession>
<keyword evidence="6" id="KW-0119">Carbohydrate metabolism</keyword>
<gene>
    <name evidence="9" type="ORF">Hsw_2974</name>
</gene>
<organism evidence="9 10">
    <name type="scientific">Hymenobacter swuensis DY53</name>
    <dbReference type="NCBI Taxonomy" id="1227739"/>
    <lineage>
        <taxon>Bacteria</taxon>
        <taxon>Pseudomonadati</taxon>
        <taxon>Bacteroidota</taxon>
        <taxon>Cytophagia</taxon>
        <taxon>Cytophagales</taxon>
        <taxon>Hymenobacteraceae</taxon>
        <taxon>Hymenobacter</taxon>
    </lineage>
</organism>
<dbReference type="Gene3D" id="3.20.20.80">
    <property type="entry name" value="Glycosidases"/>
    <property type="match status" value="1"/>
</dbReference>
<dbReference type="InterPro" id="IPR004193">
    <property type="entry name" value="Glyco_hydro_13_N"/>
</dbReference>
<dbReference type="GO" id="GO:0043169">
    <property type="term" value="F:cation binding"/>
    <property type="evidence" value="ECO:0007669"/>
    <property type="project" value="InterPro"/>
</dbReference>
<evidence type="ECO:0000259" key="8">
    <source>
        <dbReference type="SMART" id="SM00642"/>
    </source>
</evidence>
<dbReference type="GO" id="GO:0004553">
    <property type="term" value="F:hydrolase activity, hydrolyzing O-glycosyl compounds"/>
    <property type="evidence" value="ECO:0007669"/>
    <property type="project" value="InterPro"/>
</dbReference>
<feature type="active site" description="Nucleophile" evidence="7">
    <location>
        <position position="289"/>
    </location>
</feature>
<evidence type="ECO:0000256" key="1">
    <source>
        <dbReference type="ARBA" id="ARBA00000826"/>
    </source>
</evidence>
<dbReference type="PIRSF" id="PIRSF000463">
    <property type="entry name" value="GlgB"/>
    <property type="match status" value="1"/>
</dbReference>
<reference evidence="9 10" key="1">
    <citation type="submission" date="2014-01" db="EMBL/GenBank/DDBJ databases">
        <title>Complete genome sequence of ionizing-radiation resistance bacterium Hymenobacter swuensis DY53.</title>
        <authorList>
            <person name="Jung J.-H."/>
            <person name="Jeong S.-W."/>
            <person name="Joe M.-H."/>
            <person name="Cho y.-j."/>
            <person name="Kim M.-K."/>
            <person name="Lim S.-Y."/>
        </authorList>
    </citation>
    <scope>NUCLEOTIDE SEQUENCE [LARGE SCALE GENOMIC DNA]</scope>
    <source>
        <strain evidence="9 10">DY53</strain>
    </source>
</reference>
<evidence type="ECO:0000256" key="3">
    <source>
        <dbReference type="ARBA" id="ARBA00009000"/>
    </source>
</evidence>
<feature type="domain" description="Glycosyl hydrolase family 13 catalytic" evidence="8">
    <location>
        <begin position="129"/>
        <end position="487"/>
    </location>
</feature>
<dbReference type="AlphaFoldDB" id="W8EZP0"/>
<dbReference type="PANTHER" id="PTHR43651">
    <property type="entry name" value="1,4-ALPHA-GLUCAN-BRANCHING ENZYME"/>
    <property type="match status" value="1"/>
</dbReference>
<dbReference type="GO" id="GO:0005978">
    <property type="term" value="P:glycogen biosynthetic process"/>
    <property type="evidence" value="ECO:0007669"/>
    <property type="project" value="InterPro"/>
</dbReference>
<dbReference type="InterPro" id="IPR006047">
    <property type="entry name" value="GH13_cat_dom"/>
</dbReference>
<dbReference type="InterPro" id="IPR006048">
    <property type="entry name" value="A-amylase/branching_C"/>
</dbReference>
<dbReference type="Gene3D" id="2.60.40.10">
    <property type="entry name" value="Immunoglobulins"/>
    <property type="match status" value="1"/>
</dbReference>
<dbReference type="SMART" id="SM00642">
    <property type="entry name" value="Aamy"/>
    <property type="match status" value="1"/>
</dbReference>
<keyword evidence="10" id="KW-1185">Reference proteome</keyword>
<dbReference type="InterPro" id="IPR044143">
    <property type="entry name" value="GlgB_N_E_set_prok"/>
</dbReference>
<dbReference type="CDD" id="cd02855">
    <property type="entry name" value="E_set_GBE_prok_N"/>
    <property type="match status" value="1"/>
</dbReference>
<dbReference type="eggNOG" id="COG0296">
    <property type="taxonomic scope" value="Bacteria"/>
</dbReference>
<dbReference type="SUPFAM" id="SSF81296">
    <property type="entry name" value="E set domains"/>
    <property type="match status" value="1"/>
</dbReference>